<keyword evidence="2" id="KW-1185">Reference proteome</keyword>
<organism evidence="1 2">
    <name type="scientific">Puccinia graminis f. sp. tritici</name>
    <dbReference type="NCBI Taxonomy" id="56615"/>
    <lineage>
        <taxon>Eukaryota</taxon>
        <taxon>Fungi</taxon>
        <taxon>Dikarya</taxon>
        <taxon>Basidiomycota</taxon>
        <taxon>Pucciniomycotina</taxon>
        <taxon>Pucciniomycetes</taxon>
        <taxon>Pucciniales</taxon>
        <taxon>Pucciniaceae</taxon>
        <taxon>Puccinia</taxon>
    </lineage>
</organism>
<dbReference type="EMBL" id="VSWC01000053">
    <property type="protein sequence ID" value="KAA1101855.1"/>
    <property type="molecule type" value="Genomic_DNA"/>
</dbReference>
<accession>A0A5B0PJM1</accession>
<dbReference type="Proteomes" id="UP000324748">
    <property type="component" value="Unassembled WGS sequence"/>
</dbReference>
<gene>
    <name evidence="1" type="ORF">PGT21_031579</name>
</gene>
<protein>
    <submittedName>
        <fullName evidence="1">Uncharacterized protein</fullName>
    </submittedName>
</protein>
<sequence>MNTDNRAFPSHFEDSKVKEKILSAKVKAQSPESLITAQIQAGFAAIARFGCRMVTASAQAIYTSRQPSQYCD</sequence>
<dbReference type="AlphaFoldDB" id="A0A5B0PJM1"/>
<evidence type="ECO:0000313" key="1">
    <source>
        <dbReference type="EMBL" id="KAA1101855.1"/>
    </source>
</evidence>
<proteinExistence type="predicted"/>
<name>A0A5B0PJM1_PUCGR</name>
<comment type="caution">
    <text evidence="1">The sequence shown here is derived from an EMBL/GenBank/DDBJ whole genome shotgun (WGS) entry which is preliminary data.</text>
</comment>
<reference evidence="1 2" key="1">
    <citation type="submission" date="2019-05" db="EMBL/GenBank/DDBJ databases">
        <title>Emergence of the Ug99 lineage of the wheat stem rust pathogen through somatic hybridization.</title>
        <authorList>
            <person name="Li F."/>
            <person name="Upadhyaya N.M."/>
            <person name="Sperschneider J."/>
            <person name="Matny O."/>
            <person name="Nguyen-Phuc H."/>
            <person name="Mago R."/>
            <person name="Raley C."/>
            <person name="Miller M.E."/>
            <person name="Silverstein K.A.T."/>
            <person name="Henningsen E."/>
            <person name="Hirsch C.D."/>
            <person name="Visser B."/>
            <person name="Pretorius Z.A."/>
            <person name="Steffenson B.J."/>
            <person name="Schwessinger B."/>
            <person name="Dodds P.N."/>
            <person name="Figueroa M."/>
        </authorList>
    </citation>
    <scope>NUCLEOTIDE SEQUENCE [LARGE SCALE GENOMIC DNA]</scope>
    <source>
        <strain evidence="1">21-0</strain>
    </source>
</reference>
<evidence type="ECO:0000313" key="2">
    <source>
        <dbReference type="Proteomes" id="UP000324748"/>
    </source>
</evidence>